<dbReference type="Gene3D" id="3.80.10.10">
    <property type="entry name" value="Ribonuclease Inhibitor"/>
    <property type="match status" value="1"/>
</dbReference>
<proteinExistence type="predicted"/>
<sequence>MMTIPVWGQHNIPQTNINPIKMGWSPWFMIIIFLEAYVLKRMLRNFTNLEKLDLYHVNMSNVPLDHNFFANASLSLMFLGLTHCELRGKFPENVFRLPNLQYLDLWNNNDLSGSLPTFNWSTPLRHLVLSHTKISVDFSFLCTRAKSLQVLSLRNCSFIGTPYPAMLTNLTQLVQLTSLSLHFNNFGGQIPLFYLNLQQLIELDLSGNNFVGEIPQILETKNSTLPNNLEILNFSENLLNLRSNMIQGNLPNVPLSLQVFFISNNHLYGEIPSSYCNLSKIYILDLSNNSIQGKIPSCLGNKSYLSVLDLDMNEL</sequence>
<name>A0A7J6H9H1_CANSA</name>
<evidence type="ECO:0000256" key="5">
    <source>
        <dbReference type="ARBA" id="ARBA00023136"/>
    </source>
</evidence>
<organism evidence="9 10">
    <name type="scientific">Cannabis sativa</name>
    <name type="common">Hemp</name>
    <name type="synonym">Marijuana</name>
    <dbReference type="NCBI Taxonomy" id="3483"/>
    <lineage>
        <taxon>Eukaryota</taxon>
        <taxon>Viridiplantae</taxon>
        <taxon>Streptophyta</taxon>
        <taxon>Embryophyta</taxon>
        <taxon>Tracheophyta</taxon>
        <taxon>Spermatophyta</taxon>
        <taxon>Magnoliopsida</taxon>
        <taxon>eudicotyledons</taxon>
        <taxon>Gunneridae</taxon>
        <taxon>Pentapetalae</taxon>
        <taxon>rosids</taxon>
        <taxon>fabids</taxon>
        <taxon>Rosales</taxon>
        <taxon>Cannabaceae</taxon>
        <taxon>Cannabis</taxon>
    </lineage>
</organism>
<comment type="caution">
    <text evidence="9">The sequence shown here is derived from an EMBL/GenBank/DDBJ whole genome shotgun (WGS) entry which is preliminary data.</text>
</comment>
<evidence type="ECO:0000313" key="9">
    <source>
        <dbReference type="EMBL" id="KAF4391210.1"/>
    </source>
</evidence>
<feature type="transmembrane region" description="Helical" evidence="8">
    <location>
        <begin position="20"/>
        <end position="39"/>
    </location>
</feature>
<dbReference type="InterPro" id="IPR032675">
    <property type="entry name" value="LRR_dom_sf"/>
</dbReference>
<dbReference type="InterPro" id="IPR046956">
    <property type="entry name" value="RLP23-like"/>
</dbReference>
<reference evidence="9 10" key="1">
    <citation type="journal article" date="2020" name="bioRxiv">
        <title>Sequence and annotation of 42 cannabis genomes reveals extensive copy number variation in cannabinoid synthesis and pathogen resistance genes.</title>
        <authorList>
            <person name="Mckernan K.J."/>
            <person name="Helbert Y."/>
            <person name="Kane L.T."/>
            <person name="Ebling H."/>
            <person name="Zhang L."/>
            <person name="Liu B."/>
            <person name="Eaton Z."/>
            <person name="Mclaughlin S."/>
            <person name="Kingan S."/>
            <person name="Baybayan P."/>
            <person name="Concepcion G."/>
            <person name="Jordan M."/>
            <person name="Riva A."/>
            <person name="Barbazuk W."/>
            <person name="Harkins T."/>
        </authorList>
    </citation>
    <scope>NUCLEOTIDE SEQUENCE [LARGE SCALE GENOMIC DNA]</scope>
    <source>
        <strain evidence="10">cv. Jamaican Lion 4</strain>
        <tissue evidence="9">Leaf</tissue>
    </source>
</reference>
<keyword evidence="7" id="KW-0325">Glycoprotein</keyword>
<evidence type="ECO:0000256" key="1">
    <source>
        <dbReference type="ARBA" id="ARBA00004479"/>
    </source>
</evidence>
<dbReference type="PANTHER" id="PTHR48061">
    <property type="entry name" value="LEUCINE-RICH REPEAT RECEPTOR PROTEIN KINASE EMS1-LIKE-RELATED"/>
    <property type="match status" value="1"/>
</dbReference>
<keyword evidence="5 8" id="KW-0472">Membrane</keyword>
<comment type="subcellular location">
    <subcellularLocation>
        <location evidence="1">Membrane</location>
        <topology evidence="1">Single-pass type I membrane protein</topology>
    </subcellularLocation>
</comment>
<keyword evidence="6" id="KW-0675">Receptor</keyword>
<dbReference type="Proteomes" id="UP000583929">
    <property type="component" value="Unassembled WGS sequence"/>
</dbReference>
<protein>
    <submittedName>
        <fullName evidence="9">Uncharacterized protein</fullName>
    </submittedName>
</protein>
<evidence type="ECO:0000256" key="6">
    <source>
        <dbReference type="ARBA" id="ARBA00023170"/>
    </source>
</evidence>
<dbReference type="AlphaFoldDB" id="A0A7J6H9H1"/>
<dbReference type="GO" id="GO:0016020">
    <property type="term" value="C:membrane"/>
    <property type="evidence" value="ECO:0007669"/>
    <property type="project" value="UniProtKB-SubCell"/>
</dbReference>
<dbReference type="PANTHER" id="PTHR48061:SF46">
    <property type="entry name" value="LEUCINE-RICH REPEAT-CONTAINING N-TERMINAL PLANT-TYPE DOMAIN-CONTAINING PROTEIN"/>
    <property type="match status" value="1"/>
</dbReference>
<dbReference type="SUPFAM" id="SSF52047">
    <property type="entry name" value="RNI-like"/>
    <property type="match status" value="1"/>
</dbReference>
<evidence type="ECO:0000256" key="2">
    <source>
        <dbReference type="ARBA" id="ARBA00022692"/>
    </source>
</evidence>
<evidence type="ECO:0000313" key="10">
    <source>
        <dbReference type="Proteomes" id="UP000583929"/>
    </source>
</evidence>
<feature type="non-terminal residue" evidence="9">
    <location>
        <position position="315"/>
    </location>
</feature>
<keyword evidence="3" id="KW-0732">Signal</keyword>
<keyword evidence="2 8" id="KW-0812">Transmembrane</keyword>
<evidence type="ECO:0000256" key="7">
    <source>
        <dbReference type="ARBA" id="ARBA00023180"/>
    </source>
</evidence>
<accession>A0A7J6H9H1</accession>
<evidence type="ECO:0000256" key="4">
    <source>
        <dbReference type="ARBA" id="ARBA00022989"/>
    </source>
</evidence>
<evidence type="ECO:0000256" key="8">
    <source>
        <dbReference type="SAM" id="Phobius"/>
    </source>
</evidence>
<dbReference type="InterPro" id="IPR001611">
    <property type="entry name" value="Leu-rich_rpt"/>
</dbReference>
<gene>
    <name evidence="9" type="ORF">G4B88_016520</name>
</gene>
<dbReference type="Pfam" id="PF00560">
    <property type="entry name" value="LRR_1"/>
    <property type="match status" value="4"/>
</dbReference>
<evidence type="ECO:0000256" key="3">
    <source>
        <dbReference type="ARBA" id="ARBA00022729"/>
    </source>
</evidence>
<keyword evidence="10" id="KW-1185">Reference proteome</keyword>
<dbReference type="EMBL" id="JAATIQ010000060">
    <property type="protein sequence ID" value="KAF4391210.1"/>
    <property type="molecule type" value="Genomic_DNA"/>
</dbReference>
<keyword evidence="4 8" id="KW-1133">Transmembrane helix</keyword>